<dbReference type="GO" id="GO:0005886">
    <property type="term" value="C:plasma membrane"/>
    <property type="evidence" value="ECO:0007669"/>
    <property type="project" value="UniProtKB-SubCell"/>
</dbReference>
<comment type="similarity">
    <text evidence="10">Belongs to the methyl-accepting chemotaxis (MCP) protein family.</text>
</comment>
<evidence type="ECO:0000313" key="15">
    <source>
        <dbReference type="EMBL" id="AFI91771.1"/>
    </source>
</evidence>
<evidence type="ECO:0000256" key="3">
    <source>
        <dbReference type="ARBA" id="ARBA00022481"/>
    </source>
</evidence>
<accession>A0A0H3IA03</accession>
<dbReference type="Gene3D" id="1.20.120.30">
    <property type="entry name" value="Aspartate receptor, ligand-binding domain"/>
    <property type="match status" value="1"/>
</dbReference>
<dbReference type="PANTHER" id="PTHR43531:SF14">
    <property type="entry name" value="METHYL-ACCEPTING CHEMOTAXIS PROTEIN I-RELATED"/>
    <property type="match status" value="1"/>
</dbReference>
<dbReference type="PRINTS" id="PR00260">
    <property type="entry name" value="CHEMTRNSDUCR"/>
</dbReference>
<keyword evidence="9 11" id="KW-0807">Transducer</keyword>
<organism evidence="15 16">
    <name type="scientific">Pectobacterium parmentieri</name>
    <dbReference type="NCBI Taxonomy" id="1905730"/>
    <lineage>
        <taxon>Bacteria</taxon>
        <taxon>Pseudomonadati</taxon>
        <taxon>Pseudomonadota</taxon>
        <taxon>Gammaproteobacteria</taxon>
        <taxon>Enterobacterales</taxon>
        <taxon>Pectobacteriaceae</taxon>
        <taxon>Pectobacterium</taxon>
    </lineage>
</organism>
<dbReference type="HOGENOM" id="CLU_000445_107_16_6"/>
<gene>
    <name evidence="15" type="ordered locus">W5S_3708</name>
</gene>
<dbReference type="InterPro" id="IPR035440">
    <property type="entry name" value="4HB_MCP_dom_sf"/>
</dbReference>
<dbReference type="STRING" id="1905730.W5S_3708"/>
<dbReference type="GO" id="GO:0007165">
    <property type="term" value="P:signal transduction"/>
    <property type="evidence" value="ECO:0007669"/>
    <property type="project" value="UniProtKB-KW"/>
</dbReference>
<feature type="domain" description="Methyl-accepting transducer" evidence="13">
    <location>
        <begin position="291"/>
        <end position="520"/>
    </location>
</feature>
<keyword evidence="4" id="KW-0145">Chemotaxis</keyword>
<protein>
    <submittedName>
        <fullName evidence="15">Methyl-accepting chemotaxis protein III, ribose and galactose sensor receptor</fullName>
    </submittedName>
</protein>
<evidence type="ECO:0000256" key="8">
    <source>
        <dbReference type="ARBA" id="ARBA00023136"/>
    </source>
</evidence>
<dbReference type="InterPro" id="IPR003122">
    <property type="entry name" value="Tar_rcpt_lig-bd"/>
</dbReference>
<evidence type="ECO:0000256" key="1">
    <source>
        <dbReference type="ARBA" id="ARBA00004429"/>
    </source>
</evidence>
<dbReference type="GO" id="GO:0004888">
    <property type="term" value="F:transmembrane signaling receptor activity"/>
    <property type="evidence" value="ECO:0007669"/>
    <property type="project" value="InterPro"/>
</dbReference>
<dbReference type="eggNOG" id="COG0840">
    <property type="taxonomic scope" value="Bacteria"/>
</dbReference>
<comment type="subcellular location">
    <subcellularLocation>
        <location evidence="1">Cell inner membrane</location>
        <topology evidence="1">Multi-pass membrane protein</topology>
    </subcellularLocation>
</comment>
<dbReference type="SMART" id="SM00304">
    <property type="entry name" value="HAMP"/>
    <property type="match status" value="1"/>
</dbReference>
<dbReference type="InterPro" id="IPR051310">
    <property type="entry name" value="MCP_chemotaxis"/>
</dbReference>
<dbReference type="PROSITE" id="PS50885">
    <property type="entry name" value="HAMP"/>
    <property type="match status" value="1"/>
</dbReference>
<feature type="transmembrane region" description="Helical" evidence="12">
    <location>
        <begin position="29"/>
        <end position="48"/>
    </location>
</feature>
<dbReference type="GO" id="GO:0006935">
    <property type="term" value="P:chemotaxis"/>
    <property type="evidence" value="ECO:0007669"/>
    <property type="project" value="UniProtKB-KW"/>
</dbReference>
<evidence type="ECO:0000256" key="4">
    <source>
        <dbReference type="ARBA" id="ARBA00022500"/>
    </source>
</evidence>
<evidence type="ECO:0000256" key="2">
    <source>
        <dbReference type="ARBA" id="ARBA00022475"/>
    </source>
</evidence>
<feature type="domain" description="HAMP" evidence="14">
    <location>
        <begin position="234"/>
        <end position="286"/>
    </location>
</feature>
<evidence type="ECO:0000259" key="14">
    <source>
        <dbReference type="PROSITE" id="PS50885"/>
    </source>
</evidence>
<keyword evidence="15" id="KW-0675">Receptor</keyword>
<keyword evidence="6 12" id="KW-0812">Transmembrane</keyword>
<dbReference type="CDD" id="cd11386">
    <property type="entry name" value="MCP_signal"/>
    <property type="match status" value="1"/>
</dbReference>
<evidence type="ECO:0000256" key="7">
    <source>
        <dbReference type="ARBA" id="ARBA00022989"/>
    </source>
</evidence>
<dbReference type="SMART" id="SM00283">
    <property type="entry name" value="MA"/>
    <property type="match status" value="1"/>
</dbReference>
<dbReference type="SUPFAM" id="SSF47170">
    <property type="entry name" value="Aspartate receptor, ligand-binding domain"/>
    <property type="match status" value="1"/>
</dbReference>
<evidence type="ECO:0000256" key="12">
    <source>
        <dbReference type="SAM" id="Phobius"/>
    </source>
</evidence>
<proteinExistence type="inferred from homology"/>
<evidence type="ECO:0000256" key="5">
    <source>
        <dbReference type="ARBA" id="ARBA00022519"/>
    </source>
</evidence>
<dbReference type="KEGG" id="pec:W5S_3708"/>
<evidence type="ECO:0000259" key="13">
    <source>
        <dbReference type="PROSITE" id="PS50111"/>
    </source>
</evidence>
<dbReference type="CDD" id="cd06225">
    <property type="entry name" value="HAMP"/>
    <property type="match status" value="1"/>
</dbReference>
<dbReference type="InterPro" id="IPR004090">
    <property type="entry name" value="Chemotax_Me-accpt_rcpt"/>
</dbReference>
<sequence>MWSFSPHLFIICNVREMEMLKNITIKTSLIALLSMMVLLLLLVCGIGITSINQGISSLTTIDKIQGKEVTALAGSYTASLRARTGAALAARQMENGLTDLANASVARAEAYTALSHQEMVRFLSYGTVTQRGAKMAAEVKSNYEQYMNLGVQPMVDALKRGDVNAYYVLLQDVLPPLSVEMDKVANEFRDFGLEVGENMLTEAERFAFERLTIIGIACLFVLLLVVAAWVALKRSILSPLEETVEQLEFIARGDLTQPIADGGNNEIGRLIQAMKAMQHSLATAVGRVRDAGMQIDVGTRELSSGNTHLAARTEESASSLEETAASMEQLTATVTLNAESAEQAHTLAQNVSDIANKGSDMVGNMIEKMQMISSSSARIGDILAVIDSIAFQTNILALNAAVEAARAGEQGRGFAVVAGEVRNLAQRSAQSAKEIKTLVEESQCRVSEGTVMAKMAGETMDDVSDAVARVTSLMREISTATREQSNGIGQVNLAVSQMDEVAQQNASLVEESAAATRSLEDQARLLAESMAQFKVQSQAFAAIGRF</sequence>
<dbReference type="Proteomes" id="UP000008044">
    <property type="component" value="Chromosome"/>
</dbReference>
<dbReference type="Pfam" id="PF00672">
    <property type="entry name" value="HAMP"/>
    <property type="match status" value="1"/>
</dbReference>
<dbReference type="InterPro" id="IPR004089">
    <property type="entry name" value="MCPsignal_dom"/>
</dbReference>
<dbReference type="SUPFAM" id="SSF58104">
    <property type="entry name" value="Methyl-accepting chemotaxis protein (MCP) signaling domain"/>
    <property type="match status" value="1"/>
</dbReference>
<evidence type="ECO:0000256" key="11">
    <source>
        <dbReference type="PROSITE-ProRule" id="PRU00284"/>
    </source>
</evidence>
<dbReference type="FunFam" id="1.10.287.950:FF:000001">
    <property type="entry name" value="Methyl-accepting chemotaxis sensory transducer"/>
    <property type="match status" value="1"/>
</dbReference>
<evidence type="ECO:0000256" key="10">
    <source>
        <dbReference type="ARBA" id="ARBA00029447"/>
    </source>
</evidence>
<keyword evidence="3" id="KW-0488">Methylation</keyword>
<dbReference type="EMBL" id="CP003415">
    <property type="protein sequence ID" value="AFI91771.1"/>
    <property type="molecule type" value="Genomic_DNA"/>
</dbReference>
<dbReference type="PROSITE" id="PS50111">
    <property type="entry name" value="CHEMOTAXIS_TRANSDUC_2"/>
    <property type="match status" value="1"/>
</dbReference>
<keyword evidence="5" id="KW-0997">Cell inner membrane</keyword>
<evidence type="ECO:0000313" key="16">
    <source>
        <dbReference type="Proteomes" id="UP000008044"/>
    </source>
</evidence>
<evidence type="ECO:0000256" key="6">
    <source>
        <dbReference type="ARBA" id="ARBA00022692"/>
    </source>
</evidence>
<dbReference type="InterPro" id="IPR003660">
    <property type="entry name" value="HAMP_dom"/>
</dbReference>
<reference evidence="15 16" key="1">
    <citation type="journal article" date="2012" name="J. Bacteriol.">
        <title>Genome sequence of Pectobacterium sp. strain SCC3193.</title>
        <authorList>
            <person name="Koskinen J.P."/>
            <person name="Laine P."/>
            <person name="Niemi O."/>
            <person name="Nykyri J."/>
            <person name="Harjunpaa H."/>
            <person name="Auvinen P."/>
            <person name="Paulin L."/>
            <person name="Pirhonen M."/>
            <person name="Palva T."/>
            <person name="Holm L."/>
        </authorList>
    </citation>
    <scope>NUCLEOTIDE SEQUENCE [LARGE SCALE GENOMIC DNA]</scope>
    <source>
        <strain evidence="15 16">SCC3193</strain>
    </source>
</reference>
<keyword evidence="8 12" id="KW-0472">Membrane</keyword>
<dbReference type="Pfam" id="PF02203">
    <property type="entry name" value="TarH"/>
    <property type="match status" value="1"/>
</dbReference>
<keyword evidence="2" id="KW-1003">Cell membrane</keyword>
<keyword evidence="7 12" id="KW-1133">Transmembrane helix</keyword>
<dbReference type="Gene3D" id="1.10.287.950">
    <property type="entry name" value="Methyl-accepting chemotaxis protein"/>
    <property type="match status" value="1"/>
</dbReference>
<dbReference type="PANTHER" id="PTHR43531">
    <property type="entry name" value="PROTEIN ICFG"/>
    <property type="match status" value="1"/>
</dbReference>
<dbReference type="AlphaFoldDB" id="A0A0H3IA03"/>
<dbReference type="PATRIC" id="fig|1166016.3.peg.3770"/>
<evidence type="ECO:0000256" key="9">
    <source>
        <dbReference type="ARBA" id="ARBA00023224"/>
    </source>
</evidence>
<dbReference type="Pfam" id="PF00015">
    <property type="entry name" value="MCPsignal"/>
    <property type="match status" value="1"/>
</dbReference>
<name>A0A0H3IA03_PECPM</name>
<feature type="transmembrane region" description="Helical" evidence="12">
    <location>
        <begin position="211"/>
        <end position="232"/>
    </location>
</feature>